<dbReference type="EMBL" id="CAWUHD010000043">
    <property type="protein sequence ID" value="CAK7222079.1"/>
    <property type="molecule type" value="Genomic_DNA"/>
</dbReference>
<evidence type="ECO:0008006" key="4">
    <source>
        <dbReference type="Google" id="ProtNLM"/>
    </source>
</evidence>
<proteinExistence type="predicted"/>
<dbReference type="InterPro" id="IPR037460">
    <property type="entry name" value="SEST-like"/>
</dbReference>
<evidence type="ECO:0000313" key="2">
    <source>
        <dbReference type="EMBL" id="CAK7222079.1"/>
    </source>
</evidence>
<comment type="caution">
    <text evidence="2">The sequence shown here is derived from an EMBL/GenBank/DDBJ whole genome shotgun (WGS) entry which is preliminary data.</text>
</comment>
<gene>
    <name evidence="2" type="ORF">SEUCBS140593_004775</name>
</gene>
<evidence type="ECO:0000256" key="1">
    <source>
        <dbReference type="SAM" id="MobiDB-lite"/>
    </source>
</evidence>
<dbReference type="SUPFAM" id="SSF52266">
    <property type="entry name" value="SGNH hydrolase"/>
    <property type="match status" value="1"/>
</dbReference>
<dbReference type="PANTHER" id="PTHR37981">
    <property type="entry name" value="LIPASE 2"/>
    <property type="match status" value="1"/>
</dbReference>
<sequence>MALFSYTNSQVHDKQPTQTGLGDSYASGIGADCCKITEDEPKNKYACVGAKTGGVTDPPAPGQVSQVRQMRDYGNFVEYGFTTLSIGGNNVGFGRIVASCLLWHSEDNCEKEWAKTTASIASLDPVRNLTKANRDIMDTATVPNFRLFVTGYEALSFGVLWWSGPPLTREPRTRANAMTLALNQVIYGTVLHVNSLYDHAGSQKWATYIDTDMLYENARWCDGSKRKSWRNDAYFFNVFSSDQLSDGSLYAGGASIFPGHPDTSHQSLVIDIGGLNFDTCLDDANDAENDNMMMRYVAAQMYAAAGKSGPSTRDALGTIYTTDDDSGGSTLKVVDDGGVTINAFWDKAFHPKTYSLGRVAGKVYHTWDATSSP</sequence>
<organism evidence="2 3">
    <name type="scientific">Sporothrix eucalyptigena</name>
    <dbReference type="NCBI Taxonomy" id="1812306"/>
    <lineage>
        <taxon>Eukaryota</taxon>
        <taxon>Fungi</taxon>
        <taxon>Dikarya</taxon>
        <taxon>Ascomycota</taxon>
        <taxon>Pezizomycotina</taxon>
        <taxon>Sordariomycetes</taxon>
        <taxon>Sordariomycetidae</taxon>
        <taxon>Ophiostomatales</taxon>
        <taxon>Ophiostomataceae</taxon>
        <taxon>Sporothrix</taxon>
    </lineage>
</organism>
<dbReference type="PANTHER" id="PTHR37981:SF1">
    <property type="entry name" value="SGNH HYDROLASE-TYPE ESTERASE DOMAIN-CONTAINING PROTEIN"/>
    <property type="match status" value="1"/>
</dbReference>
<keyword evidence="3" id="KW-1185">Reference proteome</keyword>
<accession>A0ABP0BR52</accession>
<reference evidence="2 3" key="1">
    <citation type="submission" date="2024-01" db="EMBL/GenBank/DDBJ databases">
        <authorList>
            <person name="Allen C."/>
            <person name="Tagirdzhanova G."/>
        </authorList>
    </citation>
    <scope>NUCLEOTIDE SEQUENCE [LARGE SCALE GENOMIC DNA]</scope>
</reference>
<evidence type="ECO:0000313" key="3">
    <source>
        <dbReference type="Proteomes" id="UP001642482"/>
    </source>
</evidence>
<name>A0ABP0BR52_9PEZI</name>
<dbReference type="Proteomes" id="UP001642482">
    <property type="component" value="Unassembled WGS sequence"/>
</dbReference>
<protein>
    <recommendedName>
        <fullName evidence="4">SGNH hydrolase-type esterase domain-containing protein</fullName>
    </recommendedName>
</protein>
<feature type="region of interest" description="Disordered" evidence="1">
    <location>
        <begin position="1"/>
        <end position="21"/>
    </location>
</feature>
<dbReference type="InterPro" id="IPR036514">
    <property type="entry name" value="SGNH_hydro_sf"/>
</dbReference>
<dbReference type="Gene3D" id="3.40.50.1110">
    <property type="entry name" value="SGNH hydrolase"/>
    <property type="match status" value="1"/>
</dbReference>